<protein>
    <submittedName>
        <fullName evidence="1">Uncharacterized protein (DUF1499 family)</fullName>
    </submittedName>
</protein>
<accession>A0A7Y9R3S8</accession>
<reference evidence="1 2" key="1">
    <citation type="submission" date="2020-07" db="EMBL/GenBank/DDBJ databases">
        <title>Genomic Encyclopedia of Archaeal and Bacterial Type Strains, Phase II (KMG-II): from individual species to whole genera.</title>
        <authorList>
            <person name="Goeker M."/>
        </authorList>
    </citation>
    <scope>NUCLEOTIDE SEQUENCE [LARGE SCALE GENOMIC DNA]</scope>
    <source>
        <strain evidence="1 2">DSM 21226</strain>
    </source>
</reference>
<gene>
    <name evidence="1" type="ORF">BDD16_003518</name>
</gene>
<proteinExistence type="predicted"/>
<dbReference type="AlphaFoldDB" id="A0A7Y9R3S8"/>
<comment type="caution">
    <text evidence="1">The sequence shown here is derived from an EMBL/GenBank/DDBJ whole genome shotgun (WGS) entry which is preliminary data.</text>
</comment>
<dbReference type="RefSeq" id="WP_179635159.1">
    <property type="nucleotide sequence ID" value="NZ_JACCFH010000001.1"/>
</dbReference>
<evidence type="ECO:0000313" key="1">
    <source>
        <dbReference type="EMBL" id="NYG34532.1"/>
    </source>
</evidence>
<dbReference type="PANTHER" id="PTHR34801">
    <property type="entry name" value="EXPRESSED PROTEIN"/>
    <property type="match status" value="1"/>
</dbReference>
<sequence length="165" mass="17985">MKTFVLVLLSLVAAVLTGARLGLLNGQRPNDLGVTNGRLKPPSLTRNSVSSQARLFPGHPQQAYAVIEPLPLRDGSATASMQTLATVLQTMPGVTIVEQRPDYLYAQAQTRWLRFVDDVEFWVDPAGGVIEVRSASRLGREDFGVNRQRIDAVRAAYLAAAVSLR</sequence>
<name>A0A7Y9R3S8_9BURK</name>
<dbReference type="Proteomes" id="UP000518288">
    <property type="component" value="Unassembled WGS sequence"/>
</dbReference>
<dbReference type="PANTHER" id="PTHR34801:SF6">
    <property type="entry name" value="SLL1620 PROTEIN"/>
    <property type="match status" value="1"/>
</dbReference>
<dbReference type="EMBL" id="JACCFH010000001">
    <property type="protein sequence ID" value="NYG34532.1"/>
    <property type="molecule type" value="Genomic_DNA"/>
</dbReference>
<organism evidence="1 2">
    <name type="scientific">Sphaerotilus montanus</name>
    <dbReference type="NCBI Taxonomy" id="522889"/>
    <lineage>
        <taxon>Bacteria</taxon>
        <taxon>Pseudomonadati</taxon>
        <taxon>Pseudomonadota</taxon>
        <taxon>Betaproteobacteria</taxon>
        <taxon>Burkholderiales</taxon>
        <taxon>Sphaerotilaceae</taxon>
        <taxon>Sphaerotilus</taxon>
    </lineage>
</organism>
<evidence type="ECO:0000313" key="2">
    <source>
        <dbReference type="Proteomes" id="UP000518288"/>
    </source>
</evidence>
<dbReference type="InterPro" id="IPR010865">
    <property type="entry name" value="DUF1499"/>
</dbReference>
<dbReference type="Pfam" id="PF07386">
    <property type="entry name" value="DUF1499"/>
    <property type="match status" value="1"/>
</dbReference>
<keyword evidence="2" id="KW-1185">Reference proteome</keyword>
<dbReference type="PIRSF" id="PIRSF026426">
    <property type="entry name" value="DUF1499"/>
    <property type="match status" value="1"/>
</dbReference>